<keyword evidence="4" id="KW-1185">Reference proteome</keyword>
<gene>
    <name evidence="3" type="ORF">LZZ85_00675</name>
</gene>
<name>A0ABS9KKB2_9BACT</name>
<organism evidence="3 4">
    <name type="scientific">Terrimonas ginsenosidimutans</name>
    <dbReference type="NCBI Taxonomy" id="2908004"/>
    <lineage>
        <taxon>Bacteria</taxon>
        <taxon>Pseudomonadati</taxon>
        <taxon>Bacteroidota</taxon>
        <taxon>Chitinophagia</taxon>
        <taxon>Chitinophagales</taxon>
        <taxon>Chitinophagaceae</taxon>
        <taxon>Terrimonas</taxon>
    </lineage>
</organism>
<sequence length="428" mass="48968">MDYKIAILWACFQVTWCNGHGQQFFCDYNLSSSPVRSEACVYNQMNAYSNTDTLARQLITKILSLISLPVNFAIEPCEKINTCRAYVYDNGIRYIFYDPQFIKQLIEPETDNWALLAILAHEIGHHLCGHTLRSADNELHRRNELEADEFAGAIMARLGASEKQAWQSLTEVQHPLCEKETFDSHPCFENRKRKVLSGFRSIHKPDRSELPGLAINLPKVDISRKSTPVRDQGPEATAVGFSIAYALEIEIQRQFNYSVQISPRYIYNSAGGTQLSGIYIDKALQVLIEKGAVEESVWPYQFGDYANIQRQKSADTTSNRYKIKRFYQIPVDVSNFKAVLDRGKAIVIGMRLPDYFVHYTSGVFKLKPGDDCQACYNYTSFCIVGYDDVSRNIRLKGSWGREWGDEGYGYISYDDFRTLINFAYCMDL</sequence>
<dbReference type="InterPro" id="IPR013128">
    <property type="entry name" value="Peptidase_C1A"/>
</dbReference>
<reference evidence="3" key="1">
    <citation type="submission" date="2022-01" db="EMBL/GenBank/DDBJ databases">
        <authorList>
            <person name="Jo J.-H."/>
            <person name="Im W.-T."/>
        </authorList>
    </citation>
    <scope>NUCLEOTIDE SEQUENCE</scope>
    <source>
        <strain evidence="3">NA20</strain>
    </source>
</reference>
<dbReference type="Gene3D" id="3.90.70.10">
    <property type="entry name" value="Cysteine proteinases"/>
    <property type="match status" value="1"/>
</dbReference>
<dbReference type="SMART" id="SM00645">
    <property type="entry name" value="Pept_C1"/>
    <property type="match status" value="1"/>
</dbReference>
<dbReference type="RefSeq" id="WP_237867993.1">
    <property type="nucleotide sequence ID" value="NZ_JAKLTR010000001.1"/>
</dbReference>
<dbReference type="SUPFAM" id="SSF54001">
    <property type="entry name" value="Cysteine proteinases"/>
    <property type="match status" value="1"/>
</dbReference>
<protein>
    <recommendedName>
        <fullName evidence="2">Peptidase C1A papain C-terminal domain-containing protein</fullName>
    </recommendedName>
</protein>
<evidence type="ECO:0000313" key="3">
    <source>
        <dbReference type="EMBL" id="MCG2612764.1"/>
    </source>
</evidence>
<comment type="similarity">
    <text evidence="1">Belongs to the peptidase C1 family.</text>
</comment>
<dbReference type="InterPro" id="IPR038765">
    <property type="entry name" value="Papain-like_cys_pep_sf"/>
</dbReference>
<evidence type="ECO:0000259" key="2">
    <source>
        <dbReference type="SMART" id="SM00645"/>
    </source>
</evidence>
<evidence type="ECO:0000256" key="1">
    <source>
        <dbReference type="ARBA" id="ARBA00008455"/>
    </source>
</evidence>
<feature type="domain" description="Peptidase C1A papain C-terminal" evidence="2">
    <location>
        <begin position="217"/>
        <end position="426"/>
    </location>
</feature>
<dbReference type="EMBL" id="JAKLTR010000001">
    <property type="protein sequence ID" value="MCG2612764.1"/>
    <property type="molecule type" value="Genomic_DNA"/>
</dbReference>
<accession>A0ABS9KKB2</accession>
<dbReference type="CDD" id="cd02619">
    <property type="entry name" value="Peptidase_C1"/>
    <property type="match status" value="1"/>
</dbReference>
<dbReference type="Proteomes" id="UP001165367">
    <property type="component" value="Unassembled WGS sequence"/>
</dbReference>
<evidence type="ECO:0000313" key="4">
    <source>
        <dbReference type="Proteomes" id="UP001165367"/>
    </source>
</evidence>
<dbReference type="PANTHER" id="PTHR12411">
    <property type="entry name" value="CYSTEINE PROTEASE FAMILY C1-RELATED"/>
    <property type="match status" value="1"/>
</dbReference>
<comment type="caution">
    <text evidence="3">The sequence shown here is derived from an EMBL/GenBank/DDBJ whole genome shotgun (WGS) entry which is preliminary data.</text>
</comment>
<proteinExistence type="inferred from homology"/>
<dbReference type="InterPro" id="IPR000668">
    <property type="entry name" value="Peptidase_C1A_C"/>
</dbReference>
<dbReference type="Pfam" id="PF00112">
    <property type="entry name" value="Peptidase_C1"/>
    <property type="match status" value="1"/>
</dbReference>